<dbReference type="Gene3D" id="2.70.130.10">
    <property type="entry name" value="Mannose-6-phosphate receptor binding domain"/>
    <property type="match status" value="1"/>
</dbReference>
<sequence>MRVSLHATPPASRGREIPPGSQARTLLALAPAVLVRADDAPCTLHDGNNFYDLSRLTANQDYKMTSERGHDFYMNVCRPVVTETWNIQVPTEDVGGFIRRDHGDFSIGRANDTLAFKEGDLLMRMTGGTPCPNSDSTGSATIRFICDESVYAAGTPVVISQYPEEDDVACYYDLEWRTHFACPKGESSIFHGILIFLVIFTIITLMLLIVGSTLYNRFVLRRTGYSQLPTFSPSNPTASLSDALSLLTDIAHIALERLHDAWDTLDLRSRLHFSGASTGMGGGMGGRMPGSGGASGPWRGAAARGTTNSVSHHWNVASEEEAMLAPEELDEPYLAGVDAGSRGREFHLATTGEADAVVWEDEEDARGGEPTIRL</sequence>
<evidence type="ECO:0000256" key="3">
    <source>
        <dbReference type="ARBA" id="ARBA00022692"/>
    </source>
</evidence>
<dbReference type="KEGG" id="cput:CONPUDRAFT_149441"/>
<dbReference type="InterPro" id="IPR028927">
    <property type="entry name" value="Man-6-P_rcpt"/>
</dbReference>
<dbReference type="AlphaFoldDB" id="A0A5M3N988"/>
<keyword evidence="6 10" id="KW-0472">Membrane</keyword>
<feature type="transmembrane region" description="Helical" evidence="10">
    <location>
        <begin position="189"/>
        <end position="215"/>
    </location>
</feature>
<evidence type="ECO:0000256" key="7">
    <source>
        <dbReference type="ARBA" id="ARBA00023157"/>
    </source>
</evidence>
<keyword evidence="3 10" id="KW-0812">Transmembrane</keyword>
<dbReference type="SUPFAM" id="SSF50911">
    <property type="entry name" value="Mannose 6-phosphate receptor domain"/>
    <property type="match status" value="1"/>
</dbReference>
<evidence type="ECO:0000313" key="12">
    <source>
        <dbReference type="EMBL" id="EIW87411.1"/>
    </source>
</evidence>
<evidence type="ECO:0000256" key="6">
    <source>
        <dbReference type="ARBA" id="ARBA00023136"/>
    </source>
</evidence>
<dbReference type="GO" id="GO:0000139">
    <property type="term" value="C:Golgi membrane"/>
    <property type="evidence" value="ECO:0007669"/>
    <property type="project" value="UniProtKB-SubCell"/>
</dbReference>
<keyword evidence="8" id="KW-0325">Glycoprotein</keyword>
<dbReference type="InterPro" id="IPR009011">
    <property type="entry name" value="Man6P_isomerase_rcpt-bd_dom_sf"/>
</dbReference>
<dbReference type="OMA" id="DLEWRTH"/>
<evidence type="ECO:0000256" key="5">
    <source>
        <dbReference type="ARBA" id="ARBA00022989"/>
    </source>
</evidence>
<dbReference type="InterPro" id="IPR044865">
    <property type="entry name" value="MRH_dom"/>
</dbReference>
<evidence type="ECO:0000259" key="11">
    <source>
        <dbReference type="PROSITE" id="PS51914"/>
    </source>
</evidence>
<evidence type="ECO:0000256" key="1">
    <source>
        <dbReference type="ARBA" id="ARBA00004308"/>
    </source>
</evidence>
<evidence type="ECO:0000256" key="10">
    <source>
        <dbReference type="SAM" id="Phobius"/>
    </source>
</evidence>
<name>A0A5M3N988_CONPW</name>
<dbReference type="GO" id="GO:0007034">
    <property type="term" value="P:vacuolar transport"/>
    <property type="evidence" value="ECO:0007669"/>
    <property type="project" value="TreeGrafter"/>
</dbReference>
<keyword evidence="13" id="KW-1185">Reference proteome</keyword>
<keyword evidence="12" id="KW-0675">Receptor</keyword>
<dbReference type="Proteomes" id="UP000053558">
    <property type="component" value="Unassembled WGS sequence"/>
</dbReference>
<dbReference type="RefSeq" id="XP_007763906.1">
    <property type="nucleotide sequence ID" value="XM_007765716.1"/>
</dbReference>
<feature type="domain" description="MRH" evidence="11">
    <location>
        <begin position="40"/>
        <end position="184"/>
    </location>
</feature>
<protein>
    <submittedName>
        <fullName evidence="12">Mannose 6-phosphate receptor domain-containing protein</fullName>
    </submittedName>
</protein>
<evidence type="ECO:0000256" key="9">
    <source>
        <dbReference type="SAM" id="MobiDB-lite"/>
    </source>
</evidence>
<keyword evidence="7" id="KW-1015">Disulfide bond</keyword>
<evidence type="ECO:0000256" key="8">
    <source>
        <dbReference type="ARBA" id="ARBA00023180"/>
    </source>
</evidence>
<dbReference type="Pfam" id="PF02157">
    <property type="entry name" value="Man-6-P_recep"/>
    <property type="match status" value="1"/>
</dbReference>
<dbReference type="PANTHER" id="PTHR15071:SF0">
    <property type="entry name" value="MANNOSE 6-PHOSPHATE RECEPTOR-LIKE PROTEIN 1"/>
    <property type="match status" value="1"/>
</dbReference>
<evidence type="ECO:0000256" key="2">
    <source>
        <dbReference type="ARBA" id="ARBA00022448"/>
    </source>
</evidence>
<dbReference type="GO" id="GO:0005770">
    <property type="term" value="C:late endosome"/>
    <property type="evidence" value="ECO:0007669"/>
    <property type="project" value="TreeGrafter"/>
</dbReference>
<dbReference type="PROSITE" id="PS51914">
    <property type="entry name" value="MRH"/>
    <property type="match status" value="1"/>
</dbReference>
<keyword evidence="5 10" id="KW-1133">Transmembrane helix</keyword>
<comment type="subcellular location">
    <subcellularLocation>
        <location evidence="1">Endomembrane system</location>
    </subcellularLocation>
</comment>
<keyword evidence="2" id="KW-0813">Transport</keyword>
<accession>A0A5M3N988</accession>
<keyword evidence="4" id="KW-0732">Signal</keyword>
<dbReference type="EMBL" id="JH711573">
    <property type="protein sequence ID" value="EIW87411.1"/>
    <property type="molecule type" value="Genomic_DNA"/>
</dbReference>
<gene>
    <name evidence="12" type="ORF">CONPUDRAFT_149441</name>
</gene>
<evidence type="ECO:0000256" key="4">
    <source>
        <dbReference type="ARBA" id="ARBA00022729"/>
    </source>
</evidence>
<proteinExistence type="predicted"/>
<dbReference type="OrthoDB" id="4504960at2759"/>
<evidence type="ECO:0000313" key="13">
    <source>
        <dbReference type="Proteomes" id="UP000053558"/>
    </source>
</evidence>
<dbReference type="GO" id="GO:0010008">
    <property type="term" value="C:endosome membrane"/>
    <property type="evidence" value="ECO:0007669"/>
    <property type="project" value="UniProtKB-SubCell"/>
</dbReference>
<comment type="caution">
    <text evidence="12">The sequence shown here is derived from an EMBL/GenBank/DDBJ whole genome shotgun (WGS) entry which is preliminary data.</text>
</comment>
<feature type="region of interest" description="Disordered" evidence="9">
    <location>
        <begin position="1"/>
        <end position="20"/>
    </location>
</feature>
<reference evidence="13" key="1">
    <citation type="journal article" date="2012" name="Science">
        <title>The Paleozoic origin of enzymatic lignin decomposition reconstructed from 31 fungal genomes.</title>
        <authorList>
            <person name="Floudas D."/>
            <person name="Binder M."/>
            <person name="Riley R."/>
            <person name="Barry K."/>
            <person name="Blanchette R.A."/>
            <person name="Henrissat B."/>
            <person name="Martinez A.T."/>
            <person name="Otillar R."/>
            <person name="Spatafora J.W."/>
            <person name="Yadav J.S."/>
            <person name="Aerts A."/>
            <person name="Benoit I."/>
            <person name="Boyd A."/>
            <person name="Carlson A."/>
            <person name="Copeland A."/>
            <person name="Coutinho P.M."/>
            <person name="de Vries R.P."/>
            <person name="Ferreira P."/>
            <person name="Findley K."/>
            <person name="Foster B."/>
            <person name="Gaskell J."/>
            <person name="Glotzer D."/>
            <person name="Gorecki P."/>
            <person name="Heitman J."/>
            <person name="Hesse C."/>
            <person name="Hori C."/>
            <person name="Igarashi K."/>
            <person name="Jurgens J.A."/>
            <person name="Kallen N."/>
            <person name="Kersten P."/>
            <person name="Kohler A."/>
            <person name="Kuees U."/>
            <person name="Kumar T.K.A."/>
            <person name="Kuo A."/>
            <person name="LaButti K."/>
            <person name="Larrondo L.F."/>
            <person name="Lindquist E."/>
            <person name="Ling A."/>
            <person name="Lombard V."/>
            <person name="Lucas S."/>
            <person name="Lundell T."/>
            <person name="Martin R."/>
            <person name="McLaughlin D.J."/>
            <person name="Morgenstern I."/>
            <person name="Morin E."/>
            <person name="Murat C."/>
            <person name="Nagy L.G."/>
            <person name="Nolan M."/>
            <person name="Ohm R.A."/>
            <person name="Patyshakuliyeva A."/>
            <person name="Rokas A."/>
            <person name="Ruiz-Duenas F.J."/>
            <person name="Sabat G."/>
            <person name="Salamov A."/>
            <person name="Samejima M."/>
            <person name="Schmutz J."/>
            <person name="Slot J.C."/>
            <person name="St John F."/>
            <person name="Stenlid J."/>
            <person name="Sun H."/>
            <person name="Sun S."/>
            <person name="Syed K."/>
            <person name="Tsang A."/>
            <person name="Wiebenga A."/>
            <person name="Young D."/>
            <person name="Pisabarro A."/>
            <person name="Eastwood D.C."/>
            <person name="Martin F."/>
            <person name="Cullen D."/>
            <person name="Grigoriev I.V."/>
            <person name="Hibbett D.S."/>
        </authorList>
    </citation>
    <scope>NUCLEOTIDE SEQUENCE [LARGE SCALE GENOMIC DNA]</scope>
    <source>
        <strain evidence="13">RWD-64-598 SS2</strain>
    </source>
</reference>
<dbReference type="PANTHER" id="PTHR15071">
    <property type="entry name" value="MANNOSE-6-PHOSPHATE RECEPTOR FAMILY MEMBER"/>
    <property type="match status" value="1"/>
</dbReference>
<organism evidence="12 13">
    <name type="scientific">Coniophora puteana (strain RWD-64-598)</name>
    <name type="common">Brown rot fungus</name>
    <dbReference type="NCBI Taxonomy" id="741705"/>
    <lineage>
        <taxon>Eukaryota</taxon>
        <taxon>Fungi</taxon>
        <taxon>Dikarya</taxon>
        <taxon>Basidiomycota</taxon>
        <taxon>Agaricomycotina</taxon>
        <taxon>Agaricomycetes</taxon>
        <taxon>Agaricomycetidae</taxon>
        <taxon>Boletales</taxon>
        <taxon>Coniophorineae</taxon>
        <taxon>Coniophoraceae</taxon>
        <taxon>Coniophora</taxon>
    </lineage>
</organism>
<dbReference type="GeneID" id="19202596"/>
<dbReference type="SMART" id="SM01404">
    <property type="entry name" value="CIMR"/>
    <property type="match status" value="1"/>
</dbReference>